<reference evidence="1" key="1">
    <citation type="submission" date="2022-07" db="EMBL/GenBank/DDBJ databases">
        <authorList>
            <person name="Criscuolo A."/>
        </authorList>
    </citation>
    <scope>NUCLEOTIDE SEQUENCE</scope>
    <source>
        <strain evidence="1">CIP111854</strain>
    </source>
</reference>
<dbReference type="EMBL" id="CAMAPC010000003">
    <property type="protein sequence ID" value="CAH9052930.1"/>
    <property type="molecule type" value="Genomic_DNA"/>
</dbReference>
<keyword evidence="2" id="KW-1185">Reference proteome</keyword>
<proteinExistence type="predicted"/>
<evidence type="ECO:0000313" key="1">
    <source>
        <dbReference type="EMBL" id="CAH9052930.1"/>
    </source>
</evidence>
<name>A0A9W4QTN5_9GAMM</name>
<dbReference type="RefSeq" id="WP_261625934.1">
    <property type="nucleotide sequence ID" value="NZ_CAMAPC010000003.1"/>
</dbReference>
<accession>A0A9W4QTN5</accession>
<comment type="caution">
    <text evidence="1">The sequence shown here is derived from an EMBL/GenBank/DDBJ whole genome shotgun (WGS) entry which is preliminary data.</text>
</comment>
<evidence type="ECO:0000313" key="2">
    <source>
        <dbReference type="Proteomes" id="UP001152467"/>
    </source>
</evidence>
<sequence>MTKLHISLVSVLITGLLGGCSGSGENKVESKPKLANSIKPAPVSAVTLQFNKEAVSVTPTSLSLTKDQSGVFTIKTMPGYKIEQISGCSAKLSEQHNTITLNGATQDCTITIIDKMHIANVAITSTVSGLGELLNLPQSVQEGSPFSFDSKARSGHKIKSISGCGVTKKSQNNWHVSNAKAPCHITATFESKFQMPEASKELIKLPIVVHTFDNATTVISDAQIHAQLSQLNRHFRAESLGNETATVSTTSAIATQDTGIQFYLASITPSGEATSGINRIAHSDIVEPLSTNKPEWDTSRYINVWVGDFTTITGLKLGKTTHMPTDSNNPIGIVIDSSVFNTDESNVLAKPAKQNASIEQIKPVRDGLNTVLTHQVGHFLGLPGYVVDSPKALPCDVITTQNDLCANQLIHLNFMRETALGGNRQLFTKSQVKQMRTTLTSGALKPLYDNSQAR</sequence>
<organism evidence="1 2">
    <name type="scientific">Pseudoalteromonas holothuriae</name>
    <dbReference type="NCBI Taxonomy" id="2963714"/>
    <lineage>
        <taxon>Bacteria</taxon>
        <taxon>Pseudomonadati</taxon>
        <taxon>Pseudomonadota</taxon>
        <taxon>Gammaproteobacteria</taxon>
        <taxon>Alteromonadales</taxon>
        <taxon>Pseudoalteromonadaceae</taxon>
        <taxon>Pseudoalteromonas</taxon>
    </lineage>
</organism>
<dbReference type="AlphaFoldDB" id="A0A9W4QTN5"/>
<dbReference type="InterPro" id="IPR024079">
    <property type="entry name" value="MetalloPept_cat_dom_sf"/>
</dbReference>
<dbReference type="GO" id="GO:0008237">
    <property type="term" value="F:metallopeptidase activity"/>
    <property type="evidence" value="ECO:0007669"/>
    <property type="project" value="InterPro"/>
</dbReference>
<dbReference type="PROSITE" id="PS51257">
    <property type="entry name" value="PROKAR_LIPOPROTEIN"/>
    <property type="match status" value="1"/>
</dbReference>
<evidence type="ECO:0008006" key="3">
    <source>
        <dbReference type="Google" id="ProtNLM"/>
    </source>
</evidence>
<protein>
    <recommendedName>
        <fullName evidence="3">Peptidase M43 pregnancy-associated plasma-A domain-containing protein</fullName>
    </recommendedName>
</protein>
<dbReference type="Proteomes" id="UP001152467">
    <property type="component" value="Unassembled WGS sequence"/>
</dbReference>
<gene>
    <name evidence="1" type="ORF">PSECIP111854_01070</name>
</gene>
<dbReference type="Gene3D" id="3.40.390.10">
    <property type="entry name" value="Collagenase (Catalytic Domain)"/>
    <property type="match status" value="1"/>
</dbReference>